<feature type="region of interest" description="Disordered" evidence="1">
    <location>
        <begin position="93"/>
        <end position="128"/>
    </location>
</feature>
<evidence type="ECO:0000256" key="2">
    <source>
        <dbReference type="SAM" id="SignalP"/>
    </source>
</evidence>
<evidence type="ECO:0000313" key="3">
    <source>
        <dbReference type="EMBL" id="CAL1366239.1"/>
    </source>
</evidence>
<keyword evidence="2" id="KW-0732">Signal</keyword>
<sequence length="128" mass="13958">MQRRLDLLDLARFLLILPLSTSLLHFAGACDSKTRPLAWTRLESLKTEVFFSVTTVCRPITLMYSLVNGCRDADDDWLEEACVEVLPSSSLHSGRLVPQDLAGGGGGPFPATAAEVPEEGIERLGLED</sequence>
<dbReference type="EMBL" id="OZ034815">
    <property type="protein sequence ID" value="CAL1366239.1"/>
    <property type="molecule type" value="Genomic_DNA"/>
</dbReference>
<proteinExistence type="predicted"/>
<organism evidence="3 4">
    <name type="scientific">Linum trigynum</name>
    <dbReference type="NCBI Taxonomy" id="586398"/>
    <lineage>
        <taxon>Eukaryota</taxon>
        <taxon>Viridiplantae</taxon>
        <taxon>Streptophyta</taxon>
        <taxon>Embryophyta</taxon>
        <taxon>Tracheophyta</taxon>
        <taxon>Spermatophyta</taxon>
        <taxon>Magnoliopsida</taxon>
        <taxon>eudicotyledons</taxon>
        <taxon>Gunneridae</taxon>
        <taxon>Pentapetalae</taxon>
        <taxon>rosids</taxon>
        <taxon>fabids</taxon>
        <taxon>Malpighiales</taxon>
        <taxon>Linaceae</taxon>
        <taxon>Linum</taxon>
    </lineage>
</organism>
<evidence type="ECO:0000256" key="1">
    <source>
        <dbReference type="SAM" id="MobiDB-lite"/>
    </source>
</evidence>
<reference evidence="3 4" key="1">
    <citation type="submission" date="2024-04" db="EMBL/GenBank/DDBJ databases">
        <authorList>
            <person name="Fracassetti M."/>
        </authorList>
    </citation>
    <scope>NUCLEOTIDE SEQUENCE [LARGE SCALE GENOMIC DNA]</scope>
</reference>
<feature type="chain" id="PRO_5044021904" description="Secreted protein" evidence="2">
    <location>
        <begin position="30"/>
        <end position="128"/>
    </location>
</feature>
<protein>
    <recommendedName>
        <fullName evidence="5">Secreted protein</fullName>
    </recommendedName>
</protein>
<accession>A0AAV2D344</accession>
<dbReference type="PROSITE" id="PS51257">
    <property type="entry name" value="PROKAR_LIPOPROTEIN"/>
    <property type="match status" value="1"/>
</dbReference>
<evidence type="ECO:0008006" key="5">
    <source>
        <dbReference type="Google" id="ProtNLM"/>
    </source>
</evidence>
<dbReference type="Proteomes" id="UP001497516">
    <property type="component" value="Chromosome 2"/>
</dbReference>
<feature type="signal peptide" evidence="2">
    <location>
        <begin position="1"/>
        <end position="29"/>
    </location>
</feature>
<gene>
    <name evidence="3" type="ORF">LTRI10_LOCUS10545</name>
</gene>
<name>A0AAV2D344_9ROSI</name>
<keyword evidence="4" id="KW-1185">Reference proteome</keyword>
<dbReference type="AlphaFoldDB" id="A0AAV2D344"/>
<evidence type="ECO:0000313" key="4">
    <source>
        <dbReference type="Proteomes" id="UP001497516"/>
    </source>
</evidence>